<comment type="caution">
    <text evidence="1">The sequence shown here is derived from an EMBL/GenBank/DDBJ whole genome shotgun (WGS) entry which is preliminary data.</text>
</comment>
<dbReference type="PANTHER" id="PTHR12223:SF19">
    <property type="entry name" value="LEGUME LECTIN DOMAIN-CONTAINING PROTEIN"/>
    <property type="match status" value="1"/>
</dbReference>
<organism evidence="1 2">
    <name type="scientific">Kordia periserrulae</name>
    <dbReference type="NCBI Taxonomy" id="701523"/>
    <lineage>
        <taxon>Bacteria</taxon>
        <taxon>Pseudomonadati</taxon>
        <taxon>Bacteroidota</taxon>
        <taxon>Flavobacteriia</taxon>
        <taxon>Flavobacteriales</taxon>
        <taxon>Flavobacteriaceae</taxon>
        <taxon>Kordia</taxon>
    </lineage>
</organism>
<dbReference type="SUPFAM" id="SSF49899">
    <property type="entry name" value="Concanavalin A-like lectins/glucanases"/>
    <property type="match status" value="1"/>
</dbReference>
<dbReference type="InterPro" id="IPR056573">
    <property type="entry name" value="Lectin_L-type_dom"/>
</dbReference>
<dbReference type="InterPro" id="IPR051136">
    <property type="entry name" value="Intracellular_Lectin-GPT"/>
</dbReference>
<proteinExistence type="predicted"/>
<keyword evidence="2" id="KW-1185">Reference proteome</keyword>
<gene>
    <name evidence="1" type="ORF">C8N46_1191</name>
</gene>
<evidence type="ECO:0000313" key="1">
    <source>
        <dbReference type="EMBL" id="PTX55366.1"/>
    </source>
</evidence>
<dbReference type="PROSITE" id="PS00307">
    <property type="entry name" value="LECTIN_LEGUME_BETA"/>
    <property type="match status" value="1"/>
</dbReference>
<dbReference type="GO" id="GO:0005975">
    <property type="term" value="P:carbohydrate metabolic process"/>
    <property type="evidence" value="ECO:0007669"/>
    <property type="project" value="UniProtKB-ARBA"/>
</dbReference>
<dbReference type="Proteomes" id="UP000244090">
    <property type="component" value="Unassembled WGS sequence"/>
</dbReference>
<accession>A0A2T6BH45</accession>
<dbReference type="CDD" id="cd01951">
    <property type="entry name" value="lectin_L-type"/>
    <property type="match status" value="1"/>
</dbReference>
<evidence type="ECO:0008006" key="3">
    <source>
        <dbReference type="Google" id="ProtNLM"/>
    </source>
</evidence>
<sequence>MALIKLTNRIKGIFTIFFILFCVNLHAQLNPSLIGDTTDIGGDCFEITQNVNNQSGAVWSGTAIDMQEDFVVEFRGFFGTNDANGADGITFIIKNTQTPEIGNLGGGMGYEGINNSIAVEFDTWQNNDLSDPFFDHLAIVSQGNNNHSGAANLAGPVQASPTSSNIEDGVEHIIRIEWTAATTTLDVYFDCSLRLSYTGDVVNNNLAGVTQAYFGFTGSTGGAANLQRVCFDYVSFANSLAFTDELICEGESISSVDATVTGATSYAWTPTTGVSNPNIPNPIFTPTTTTTYTVDISNSCADTIQESFTITVEPIPTANPVADIAVCDDASNDGVEEFSFTTLNATILGMQNTSDFTVSYHLSQDDANNNANALTFPYTNTNQCEQIFARVANNLIPTCYATTDFEICVNSQPMANQPNDMNTCDPEADNMEVFDLSTQEATILGSQNAADVTITFHASNIDANSGANPLPTNYTGSNNETIHVRVESTEAGSNCYAITSFQLFLDTTPIANSVADIIVCDDATNDDVESFDFSTLNATVLGTQDASSFTVSYHPNQVDADNNTNALTFPYTNTAQSEEIFIRIQNNSNTDCYNTASFEIFVNTQPIANQPENMVACDLDGNGMEDFDLSTQEAEILGTQNAADFNITFHSDPLDAQNDVNPLPPVYSGANNETIYVRIESTEPNNDCFAITDFLILFETLPTANTPTDLIVCDDETPDGFTAVDLNVKNDEISGGISGLSVRYYLTQTDADNDVNALAIPYTNTSNPQTVYVRVETANSGCYVTTTLTIMVEDAPQVFPATPLEFCDTDNDGFGVFDIRSTESQITGGITNNIAVTYHETPEDADNNVNALADTYSNINPYNQTLYVRVENVLTGCYNVVSLALIVYDSPEIAALDTLTLAECDDITGDQIAQFDLTQAQTDILNGEDPITHTIRYYNTQANAIAGMSAGEINNPNAYSNIPPSPQIIWVRVEDQVTGCFTIT</sequence>
<dbReference type="InterPro" id="IPR013320">
    <property type="entry name" value="ConA-like_dom_sf"/>
</dbReference>
<evidence type="ECO:0000313" key="2">
    <source>
        <dbReference type="Proteomes" id="UP000244090"/>
    </source>
</evidence>
<dbReference type="AlphaFoldDB" id="A0A2T6BH45"/>
<dbReference type="PANTHER" id="PTHR12223">
    <property type="entry name" value="VESICULAR MANNOSE-BINDING LECTIN"/>
    <property type="match status" value="1"/>
</dbReference>
<name>A0A2T6BH45_9FLAO</name>
<dbReference type="EMBL" id="QBKT01000019">
    <property type="protein sequence ID" value="PTX55366.1"/>
    <property type="molecule type" value="Genomic_DNA"/>
</dbReference>
<dbReference type="Pfam" id="PF18483">
    <property type="entry name" value="Lectin_L-type_dom"/>
    <property type="match status" value="1"/>
</dbReference>
<reference evidence="1 2" key="1">
    <citation type="submission" date="2018-04" db="EMBL/GenBank/DDBJ databases">
        <title>Genomic Encyclopedia of Archaeal and Bacterial Type Strains, Phase II (KMG-II): from individual species to whole genera.</title>
        <authorList>
            <person name="Goeker M."/>
        </authorList>
    </citation>
    <scope>NUCLEOTIDE SEQUENCE [LARGE SCALE GENOMIC DNA]</scope>
    <source>
        <strain evidence="1 2">DSM 25731</strain>
    </source>
</reference>
<dbReference type="Gene3D" id="2.60.120.200">
    <property type="match status" value="1"/>
</dbReference>
<dbReference type="InterPro" id="IPR019825">
    <property type="entry name" value="Lectin_legB_Mn/Ca_BS"/>
</dbReference>
<protein>
    <recommendedName>
        <fullName evidence="3">Legume-like lectin family protein</fullName>
    </recommendedName>
</protein>
<dbReference type="GO" id="GO:0004553">
    <property type="term" value="F:hydrolase activity, hydrolyzing O-glycosyl compounds"/>
    <property type="evidence" value="ECO:0007669"/>
    <property type="project" value="UniProtKB-ARBA"/>
</dbReference>
<feature type="non-terminal residue" evidence="1">
    <location>
        <position position="984"/>
    </location>
</feature>